<organism evidence="1 2">
    <name type="scientific">Biomphalaria pfeifferi</name>
    <name type="common">Bloodfluke planorb</name>
    <name type="synonym">Freshwater snail</name>
    <dbReference type="NCBI Taxonomy" id="112525"/>
    <lineage>
        <taxon>Eukaryota</taxon>
        <taxon>Metazoa</taxon>
        <taxon>Spiralia</taxon>
        <taxon>Lophotrochozoa</taxon>
        <taxon>Mollusca</taxon>
        <taxon>Gastropoda</taxon>
        <taxon>Heterobranchia</taxon>
        <taxon>Euthyneura</taxon>
        <taxon>Panpulmonata</taxon>
        <taxon>Hygrophila</taxon>
        <taxon>Lymnaeoidea</taxon>
        <taxon>Planorbidae</taxon>
        <taxon>Biomphalaria</taxon>
    </lineage>
</organism>
<proteinExistence type="predicted"/>
<evidence type="ECO:0000313" key="1">
    <source>
        <dbReference type="EMBL" id="KAK0060947.1"/>
    </source>
</evidence>
<name>A0AAD8FDH4_BIOPF</name>
<keyword evidence="2" id="KW-1185">Reference proteome</keyword>
<dbReference type="Proteomes" id="UP001233172">
    <property type="component" value="Unassembled WGS sequence"/>
</dbReference>
<comment type="caution">
    <text evidence="1">The sequence shown here is derived from an EMBL/GenBank/DDBJ whole genome shotgun (WGS) entry which is preliminary data.</text>
</comment>
<gene>
    <name evidence="1" type="ORF">Bpfe_009475</name>
</gene>
<reference evidence="1" key="2">
    <citation type="submission" date="2023-04" db="EMBL/GenBank/DDBJ databases">
        <authorList>
            <person name="Bu L."/>
            <person name="Lu L."/>
            <person name="Laidemitt M.R."/>
            <person name="Zhang S.M."/>
            <person name="Mutuku M."/>
            <person name="Mkoji G."/>
            <person name="Steinauer M."/>
            <person name="Loker E.S."/>
        </authorList>
    </citation>
    <scope>NUCLEOTIDE SEQUENCE</scope>
    <source>
        <strain evidence="1">KasaAsao</strain>
        <tissue evidence="1">Whole Snail</tissue>
    </source>
</reference>
<protein>
    <submittedName>
        <fullName evidence="1">Uncharacterized protein</fullName>
    </submittedName>
</protein>
<dbReference type="AlphaFoldDB" id="A0AAD8FDH4"/>
<sequence>MPVQSVHLVDSTNTTDVLFEQSCDHSVMWSILIETNNKPCDAFKLSLFPSSSGAHTHTTSGSELLVGILPFDTQQAESAMLYPKQVFNVRG</sequence>
<evidence type="ECO:0000313" key="2">
    <source>
        <dbReference type="Proteomes" id="UP001233172"/>
    </source>
</evidence>
<reference evidence="1" key="1">
    <citation type="journal article" date="2023" name="PLoS Negl. Trop. Dis.">
        <title>A genome sequence for Biomphalaria pfeifferi, the major vector snail for the human-infecting parasite Schistosoma mansoni.</title>
        <authorList>
            <person name="Bu L."/>
            <person name="Lu L."/>
            <person name="Laidemitt M.R."/>
            <person name="Zhang S.M."/>
            <person name="Mutuku M."/>
            <person name="Mkoji G."/>
            <person name="Steinauer M."/>
            <person name="Loker E.S."/>
        </authorList>
    </citation>
    <scope>NUCLEOTIDE SEQUENCE</scope>
    <source>
        <strain evidence="1">KasaAsao</strain>
    </source>
</reference>
<accession>A0AAD8FDH4</accession>
<dbReference type="EMBL" id="JASAOG010000032">
    <property type="protein sequence ID" value="KAK0060947.1"/>
    <property type="molecule type" value="Genomic_DNA"/>
</dbReference>